<dbReference type="Gene3D" id="3.30.70.330">
    <property type="match status" value="1"/>
</dbReference>
<evidence type="ECO:0000256" key="4">
    <source>
        <dbReference type="ARBA" id="ARBA00022980"/>
    </source>
</evidence>
<keyword evidence="15" id="KW-1185">Reference proteome</keyword>
<dbReference type="GO" id="GO:0003980">
    <property type="term" value="F:UDP-glucose:glycoprotein glucosyltransferase activity"/>
    <property type="evidence" value="ECO:0007669"/>
    <property type="project" value="InterPro"/>
</dbReference>
<evidence type="ECO:0000256" key="11">
    <source>
        <dbReference type="ARBA" id="ARBA00048456"/>
    </source>
</evidence>
<evidence type="ECO:0000256" key="3">
    <source>
        <dbReference type="ARBA" id="ARBA00006700"/>
    </source>
</evidence>
<feature type="region of interest" description="Disordered" evidence="12">
    <location>
        <begin position="392"/>
        <end position="412"/>
    </location>
</feature>
<comment type="catalytic activity">
    <reaction evidence="11">
        <text>N(4)-(alpha-D-Man-(1-&gt;2)-alpha-D-Man-(1-&gt;2)-alpha-D-Man-(1-&gt;3)-[alpha-D-Man-(1-&gt;2)-alpha-D-Man-(1-&gt;3)-[alpha-D-Man-(1-&gt;2)-alpha-D-Man-(1-&gt;6)]-alpha-D-Man-(1-&gt;6)]-beta-D-Man-(1-&gt;4)-beta-D-GlcNAc-(1-&gt;4)-beta-D-GlcNAc)-L-asparaginyl-[protein] (N-glucan mannose isomer 9A1,2,3B1,2,3) + UDP-alpha-D-glucose = N(4)-(alpha-D-Glc-(1-&gt;3)-alpha-D-Man-(1-&gt;2)-alpha-D-Man-(1-&gt;2)-alpha-D-Man-(1-&gt;3)-[alpha-D-Man-(1-&gt;2)-alpha-D-Man-(1-&gt;3)-[alpha-D-Man-(1-&gt;2)-alpha-D-Man-(1-&gt;6)]-alpha-D-Man-(1-&gt;6)]-beta-D-Man-(1-&gt;4)-beta-D-GlcNAc-(1-&gt;4)-beta-D-GlcNAc)-L-asparaginyl-[protein] + UDP + H(+)</text>
        <dbReference type="Rhea" id="RHEA:61304"/>
        <dbReference type="Rhea" id="RHEA-COMP:14356"/>
        <dbReference type="Rhea" id="RHEA-COMP:14357"/>
        <dbReference type="ChEBI" id="CHEBI:15378"/>
        <dbReference type="ChEBI" id="CHEBI:58223"/>
        <dbReference type="ChEBI" id="CHEBI:58885"/>
        <dbReference type="ChEBI" id="CHEBI:59080"/>
        <dbReference type="ChEBI" id="CHEBI:139493"/>
    </reaction>
</comment>
<keyword evidence="4" id="KW-0689">Ribosomal protein</keyword>
<evidence type="ECO:0000256" key="10">
    <source>
        <dbReference type="ARBA" id="ARBA00045874"/>
    </source>
</evidence>
<feature type="domain" description="Glucosyltransferase 24 catalytic" evidence="13">
    <location>
        <begin position="1"/>
        <end position="245"/>
    </location>
</feature>
<dbReference type="Gene3D" id="3.90.550.10">
    <property type="entry name" value="Spore Coat Polysaccharide Biosynthesis Protein SpsA, Chain A"/>
    <property type="match status" value="1"/>
</dbReference>
<dbReference type="GO" id="GO:0003735">
    <property type="term" value="F:structural constituent of ribosome"/>
    <property type="evidence" value="ECO:0007669"/>
    <property type="project" value="InterPro"/>
</dbReference>
<comment type="function">
    <text evidence="10">Recognizes glycoproteins with minor folding defects. Reglucosylates single N-glycans near the misfolded part of the protein, thus providing quality control for protein folding in the endoplasmic reticulum. Reglucosylated proteins are recognized by calreticulin for recycling to the endoplasmic reticulum and refolding or degradation.</text>
</comment>
<dbReference type="InterPro" id="IPR012677">
    <property type="entry name" value="Nucleotide-bd_a/b_plait_sf"/>
</dbReference>
<dbReference type="InterPro" id="IPR029044">
    <property type="entry name" value="Nucleotide-diphossugar_trans"/>
</dbReference>
<reference evidence="14 15" key="1">
    <citation type="submission" date="2013-12" db="EMBL/GenBank/DDBJ databases">
        <title>Draft genome of the parsitic nematode Ancylostoma duodenale.</title>
        <authorList>
            <person name="Mitreva M."/>
        </authorList>
    </citation>
    <scope>NUCLEOTIDE SEQUENCE [LARGE SCALE GENOMIC DNA]</scope>
    <source>
        <strain evidence="14 15">Zhejiang</strain>
    </source>
</reference>
<dbReference type="InterPro" id="IPR040497">
    <property type="entry name" value="Glyco_transf_24"/>
</dbReference>
<gene>
    <name evidence="14" type="ORF">ANCDUO_01380</name>
</gene>
<organism evidence="14 15">
    <name type="scientific">Ancylostoma duodenale</name>
    <dbReference type="NCBI Taxonomy" id="51022"/>
    <lineage>
        <taxon>Eukaryota</taxon>
        <taxon>Metazoa</taxon>
        <taxon>Ecdysozoa</taxon>
        <taxon>Nematoda</taxon>
        <taxon>Chromadorea</taxon>
        <taxon>Rhabditida</taxon>
        <taxon>Rhabditina</taxon>
        <taxon>Rhabditomorpha</taxon>
        <taxon>Strongyloidea</taxon>
        <taxon>Ancylostomatidae</taxon>
        <taxon>Ancylostomatinae</taxon>
        <taxon>Ancylostoma</taxon>
    </lineage>
</organism>
<evidence type="ECO:0000256" key="1">
    <source>
        <dbReference type="ARBA" id="ARBA00001913"/>
    </source>
</evidence>
<evidence type="ECO:0000256" key="8">
    <source>
        <dbReference type="ARBA" id="ARBA00039977"/>
    </source>
</evidence>
<evidence type="ECO:0000313" key="15">
    <source>
        <dbReference type="Proteomes" id="UP000054047"/>
    </source>
</evidence>
<protein>
    <recommendedName>
        <fullName evidence="8">Large ribosomal subunit protein uL23m</fullName>
    </recommendedName>
    <alternativeName>
        <fullName evidence="9">39S ribosomal protein L23, mitochondrial</fullName>
    </alternativeName>
</protein>
<evidence type="ECO:0000256" key="7">
    <source>
        <dbReference type="ARBA" id="ARBA00038782"/>
    </source>
</evidence>
<name>A0A0C2DZ02_9BILA</name>
<proteinExistence type="inferred from homology"/>
<sequence>MKHTTKPVKFWLLKNYLSPQFKKNLPFLSAEYGFEYELVEYKWPRWLHQQKEKHRIMWGYKILFLDVLFPLDVQKIIFVDADQVVRSDLMELMEYDLGGAPYGYVPFCDSRKEMDGFRFWKQGYWANHLAGRRYHISALYVIDLQKFRQIAAGDRLRGQYQGLSSDPNSLSNLDQDLPNNMIHQVKIKSLPQEWLWCETWCDDASKSKAKTIDLCNNPMTKEPKLDSAIRIIPEWRDYDNEVKEVLKRAQQQTGKMSATLPRLWQPGNKQKYTFLADFWMTVASNPTAGRMRLPRNCVKFEVDPRMSKRDIRDYLSKIYKLPVRDVRTEVQMGEISWSTPADAQYKKAMWKDDDKKYAYVFMSKDFEFTFPNIFPDEDENAELQKVKEQQKKMTLNSSFANRDRNKQKGNVGEKSGECRAWAKFPSLVPAIFLALVAWRLLGRFPGQGSSHNTGLSEQAGLRGYAYVYRGEPGRRLAG</sequence>
<dbReference type="GO" id="GO:0051082">
    <property type="term" value="F:unfolded protein binding"/>
    <property type="evidence" value="ECO:0007669"/>
    <property type="project" value="TreeGrafter"/>
</dbReference>
<dbReference type="GO" id="GO:0005783">
    <property type="term" value="C:endoplasmic reticulum"/>
    <property type="evidence" value="ECO:0007669"/>
    <property type="project" value="TreeGrafter"/>
</dbReference>
<evidence type="ECO:0000256" key="9">
    <source>
        <dbReference type="ARBA" id="ARBA00041375"/>
    </source>
</evidence>
<dbReference type="GO" id="GO:0036503">
    <property type="term" value="P:ERAD pathway"/>
    <property type="evidence" value="ECO:0007669"/>
    <property type="project" value="TreeGrafter"/>
</dbReference>
<accession>A0A0C2DZ02</accession>
<dbReference type="FunFam" id="3.30.70.330:FF:000284">
    <property type="entry name" value="39S ribosomal protein L23, mitochondrial"/>
    <property type="match status" value="1"/>
</dbReference>
<keyword evidence="5" id="KW-0496">Mitochondrion</keyword>
<dbReference type="PANTHER" id="PTHR11226:SF0">
    <property type="entry name" value="UDP-GLUCOSE:GLYCOPROTEIN GLUCOSYLTRANSFERASE"/>
    <property type="match status" value="1"/>
</dbReference>
<evidence type="ECO:0000313" key="14">
    <source>
        <dbReference type="EMBL" id="KIH68282.1"/>
    </source>
</evidence>
<dbReference type="OrthoDB" id="27683at2759"/>
<dbReference type="SUPFAM" id="SSF53448">
    <property type="entry name" value="Nucleotide-diphospho-sugar transferases"/>
    <property type="match status" value="1"/>
</dbReference>
<dbReference type="GO" id="GO:0005840">
    <property type="term" value="C:ribosome"/>
    <property type="evidence" value="ECO:0007669"/>
    <property type="project" value="UniProtKB-KW"/>
</dbReference>
<comment type="cofactor">
    <cofactor evidence="1">
        <name>Ca(2+)</name>
        <dbReference type="ChEBI" id="CHEBI:29108"/>
    </cofactor>
</comment>
<dbReference type="Pfam" id="PF18404">
    <property type="entry name" value="Glyco_transf_24"/>
    <property type="match status" value="1"/>
</dbReference>
<keyword evidence="6" id="KW-0687">Ribonucleoprotein</keyword>
<evidence type="ECO:0000259" key="13">
    <source>
        <dbReference type="Pfam" id="PF18404"/>
    </source>
</evidence>
<dbReference type="SUPFAM" id="SSF54189">
    <property type="entry name" value="Ribosomal proteins S24e, L23 and L15e"/>
    <property type="match status" value="1"/>
</dbReference>
<comment type="similarity">
    <text evidence="3">Belongs to the universal ribosomal protein uL23 family.</text>
</comment>
<evidence type="ECO:0000256" key="12">
    <source>
        <dbReference type="SAM" id="MobiDB-lite"/>
    </source>
</evidence>
<dbReference type="GO" id="GO:0018279">
    <property type="term" value="P:protein N-linked glycosylation via asparagine"/>
    <property type="evidence" value="ECO:0007669"/>
    <property type="project" value="TreeGrafter"/>
</dbReference>
<evidence type="ECO:0000256" key="5">
    <source>
        <dbReference type="ARBA" id="ARBA00023128"/>
    </source>
</evidence>
<dbReference type="AlphaFoldDB" id="A0A0C2DZ02"/>
<dbReference type="PANTHER" id="PTHR11226">
    <property type="entry name" value="UDP-GLUCOSE GLYCOPROTEIN:GLUCOSYLTRANSFERASE"/>
    <property type="match status" value="1"/>
</dbReference>
<dbReference type="InterPro" id="IPR009448">
    <property type="entry name" value="UDP-g_GGtrans"/>
</dbReference>
<dbReference type="CDD" id="cd06432">
    <property type="entry name" value="GT8_HUGT1_C_like"/>
    <property type="match status" value="1"/>
</dbReference>
<dbReference type="GO" id="GO:0006412">
    <property type="term" value="P:translation"/>
    <property type="evidence" value="ECO:0007669"/>
    <property type="project" value="InterPro"/>
</dbReference>
<comment type="subcellular location">
    <subcellularLocation>
        <location evidence="2">Mitochondrion</location>
    </subcellularLocation>
</comment>
<dbReference type="GO" id="GO:0005739">
    <property type="term" value="C:mitochondrion"/>
    <property type="evidence" value="ECO:0007669"/>
    <property type="project" value="UniProtKB-SubCell"/>
</dbReference>
<dbReference type="GO" id="GO:1990904">
    <property type="term" value="C:ribonucleoprotein complex"/>
    <property type="evidence" value="ECO:0007669"/>
    <property type="project" value="UniProtKB-KW"/>
</dbReference>
<dbReference type="EMBL" id="KN726419">
    <property type="protein sequence ID" value="KIH68282.1"/>
    <property type="molecule type" value="Genomic_DNA"/>
</dbReference>
<dbReference type="Proteomes" id="UP000054047">
    <property type="component" value="Unassembled WGS sequence"/>
</dbReference>
<evidence type="ECO:0000256" key="2">
    <source>
        <dbReference type="ARBA" id="ARBA00004173"/>
    </source>
</evidence>
<comment type="subunit">
    <text evidence="7">Component of the mitochondrial ribosome large subunit (39S) which comprises a 16S rRNA and about 50 distinct proteins.</text>
</comment>
<evidence type="ECO:0000256" key="6">
    <source>
        <dbReference type="ARBA" id="ARBA00023274"/>
    </source>
</evidence>
<dbReference type="InterPro" id="IPR012678">
    <property type="entry name" value="Ribosomal_uL23/eL15/eS24_sf"/>
</dbReference>